<dbReference type="RefSeq" id="WP_246114492.1">
    <property type="nucleotide sequence ID" value="NZ_SJPW01000003.1"/>
</dbReference>
<evidence type="ECO:0000313" key="6">
    <source>
        <dbReference type="Proteomes" id="UP000318288"/>
    </source>
</evidence>
<gene>
    <name evidence="5" type="primary">argE</name>
    <name evidence="5" type="ORF">Poly51_29220</name>
</gene>
<dbReference type="GO" id="GO:0046872">
    <property type="term" value="F:metal ion binding"/>
    <property type="evidence" value="ECO:0007669"/>
    <property type="project" value="UniProtKB-KW"/>
</dbReference>
<dbReference type="Pfam" id="PF01546">
    <property type="entry name" value="Peptidase_M20"/>
    <property type="match status" value="1"/>
</dbReference>
<dbReference type="Gene3D" id="3.30.70.360">
    <property type="match status" value="1"/>
</dbReference>
<dbReference type="AlphaFoldDB" id="A0A5C6FBJ3"/>
<dbReference type="SUPFAM" id="SSF55031">
    <property type="entry name" value="Bacterial exopeptidase dimerisation domain"/>
    <property type="match status" value="1"/>
</dbReference>
<organism evidence="5 6">
    <name type="scientific">Rubripirellula tenax</name>
    <dbReference type="NCBI Taxonomy" id="2528015"/>
    <lineage>
        <taxon>Bacteria</taxon>
        <taxon>Pseudomonadati</taxon>
        <taxon>Planctomycetota</taxon>
        <taxon>Planctomycetia</taxon>
        <taxon>Pirellulales</taxon>
        <taxon>Pirellulaceae</taxon>
        <taxon>Rubripirellula</taxon>
    </lineage>
</organism>
<dbReference type="Pfam" id="PF07687">
    <property type="entry name" value="M20_dimer"/>
    <property type="match status" value="1"/>
</dbReference>
<dbReference type="CDD" id="cd03894">
    <property type="entry name" value="M20_ArgE"/>
    <property type="match status" value="1"/>
</dbReference>
<evidence type="ECO:0000256" key="2">
    <source>
        <dbReference type="ARBA" id="ARBA00022801"/>
    </source>
</evidence>
<evidence type="ECO:0000259" key="4">
    <source>
        <dbReference type="Pfam" id="PF07687"/>
    </source>
</evidence>
<feature type="domain" description="Peptidase M20 dimerisation" evidence="4">
    <location>
        <begin position="193"/>
        <end position="297"/>
    </location>
</feature>
<dbReference type="EC" id="3.5.1.16" evidence="5"/>
<dbReference type="GO" id="GO:0008777">
    <property type="term" value="F:acetylornithine deacetylase activity"/>
    <property type="evidence" value="ECO:0007669"/>
    <property type="project" value="UniProtKB-EC"/>
</dbReference>
<keyword evidence="1" id="KW-0479">Metal-binding</keyword>
<dbReference type="EMBL" id="SJPW01000003">
    <property type="protein sequence ID" value="TWU57001.1"/>
    <property type="molecule type" value="Genomic_DNA"/>
</dbReference>
<keyword evidence="2 5" id="KW-0378">Hydrolase</keyword>
<proteinExistence type="predicted"/>
<dbReference type="SUPFAM" id="SSF53187">
    <property type="entry name" value="Zn-dependent exopeptidases"/>
    <property type="match status" value="1"/>
</dbReference>
<evidence type="ECO:0000256" key="3">
    <source>
        <dbReference type="ARBA" id="ARBA00023285"/>
    </source>
</evidence>
<dbReference type="PANTHER" id="PTHR43808:SF31">
    <property type="entry name" value="N-ACETYL-L-CITRULLINE DEACETYLASE"/>
    <property type="match status" value="1"/>
</dbReference>
<dbReference type="Gene3D" id="3.40.630.10">
    <property type="entry name" value="Zn peptidases"/>
    <property type="match status" value="1"/>
</dbReference>
<dbReference type="PANTHER" id="PTHR43808">
    <property type="entry name" value="ACETYLORNITHINE DEACETYLASE"/>
    <property type="match status" value="1"/>
</dbReference>
<dbReference type="Proteomes" id="UP000318288">
    <property type="component" value="Unassembled WGS sequence"/>
</dbReference>
<accession>A0A5C6FBJ3</accession>
<protein>
    <submittedName>
        <fullName evidence="5">Acetylornithine deacetylase</fullName>
        <ecNumber evidence="5">3.5.1.16</ecNumber>
    </submittedName>
</protein>
<dbReference type="GO" id="GO:0006526">
    <property type="term" value="P:L-arginine biosynthetic process"/>
    <property type="evidence" value="ECO:0007669"/>
    <property type="project" value="TreeGrafter"/>
</dbReference>
<keyword evidence="3" id="KW-0170">Cobalt</keyword>
<sequence>MEPSTAMGITDLSAAAALAELVRFPSVSAISNADVSERVHQWLASMGFAVEVTEYRDEAGVAKVNLVARRDPQSRSASTTGGLAYFCHTDVVPVADWNGPGGDPFEAVVTDDRIYGRGSCDMKGSLVSMMQAASRISAADQTAPLWIVCTADEEVGFEGATHMVHHSPAYREIVESQPLAIIGEPTGLRVVHAHKGITGFSVTSKGRAAHSSTDEGVNANIAITPIMELLCELAETTRTDPSLADSRFDPPHLSWTFGISDGCTAVNITPGRSVAWCSLRPMPDINGESLIARVESEALRRGLTFRRFKGGHPVWIEPDADCIESMCQIAGGPPMTVCYGTDGGEFDELDQRVIFGPGNIAQAHTTDEWISLDQLHRGTELYAQAIRRWCMQD</sequence>
<evidence type="ECO:0000313" key="5">
    <source>
        <dbReference type="EMBL" id="TWU57001.1"/>
    </source>
</evidence>
<dbReference type="InterPro" id="IPR002933">
    <property type="entry name" value="Peptidase_M20"/>
</dbReference>
<evidence type="ECO:0000256" key="1">
    <source>
        <dbReference type="ARBA" id="ARBA00022723"/>
    </source>
</evidence>
<keyword evidence="6" id="KW-1185">Reference proteome</keyword>
<reference evidence="5 6" key="1">
    <citation type="submission" date="2019-02" db="EMBL/GenBank/DDBJ databases">
        <title>Deep-cultivation of Planctomycetes and their phenomic and genomic characterization uncovers novel biology.</title>
        <authorList>
            <person name="Wiegand S."/>
            <person name="Jogler M."/>
            <person name="Boedeker C."/>
            <person name="Pinto D."/>
            <person name="Vollmers J."/>
            <person name="Rivas-Marin E."/>
            <person name="Kohn T."/>
            <person name="Peeters S.H."/>
            <person name="Heuer A."/>
            <person name="Rast P."/>
            <person name="Oberbeckmann S."/>
            <person name="Bunk B."/>
            <person name="Jeske O."/>
            <person name="Meyerdierks A."/>
            <person name="Storesund J.E."/>
            <person name="Kallscheuer N."/>
            <person name="Luecker S."/>
            <person name="Lage O.M."/>
            <person name="Pohl T."/>
            <person name="Merkel B.J."/>
            <person name="Hornburger P."/>
            <person name="Mueller R.-W."/>
            <person name="Bruemmer F."/>
            <person name="Labrenz M."/>
            <person name="Spormann A.M."/>
            <person name="Op Den Camp H."/>
            <person name="Overmann J."/>
            <person name="Amann R."/>
            <person name="Jetten M.S.M."/>
            <person name="Mascher T."/>
            <person name="Medema M.H."/>
            <person name="Devos D.P."/>
            <person name="Kaster A.-K."/>
            <person name="Ovreas L."/>
            <person name="Rohde M."/>
            <person name="Galperin M.Y."/>
            <person name="Jogler C."/>
        </authorList>
    </citation>
    <scope>NUCLEOTIDE SEQUENCE [LARGE SCALE GENOMIC DNA]</scope>
    <source>
        <strain evidence="5 6">Poly51</strain>
    </source>
</reference>
<dbReference type="InterPro" id="IPR050072">
    <property type="entry name" value="Peptidase_M20A"/>
</dbReference>
<dbReference type="InterPro" id="IPR011650">
    <property type="entry name" value="Peptidase_M20_dimer"/>
</dbReference>
<name>A0A5C6FBJ3_9BACT</name>
<comment type="caution">
    <text evidence="5">The sequence shown here is derived from an EMBL/GenBank/DDBJ whole genome shotgun (WGS) entry which is preliminary data.</text>
</comment>
<dbReference type="InterPro" id="IPR036264">
    <property type="entry name" value="Bact_exopeptidase_dim_dom"/>
</dbReference>